<feature type="transmembrane region" description="Helical" evidence="9">
    <location>
        <begin position="285"/>
        <end position="306"/>
    </location>
</feature>
<evidence type="ECO:0000256" key="3">
    <source>
        <dbReference type="ARBA" id="ARBA00022448"/>
    </source>
</evidence>
<feature type="transmembrane region" description="Helical" evidence="9">
    <location>
        <begin position="49"/>
        <end position="71"/>
    </location>
</feature>
<dbReference type="PROSITE" id="PS50928">
    <property type="entry name" value="ABC_TM1"/>
    <property type="match status" value="1"/>
</dbReference>
<dbReference type="EMBL" id="CADCTC010000170">
    <property type="protein sequence ID" value="CAA9268253.1"/>
    <property type="molecule type" value="Genomic_DNA"/>
</dbReference>
<comment type="similarity">
    <text evidence="2 9">Belongs to the binding-protein-dependent transport system permease family. CysTW subfamily.</text>
</comment>
<dbReference type="AlphaFoldDB" id="A0A6J4J565"/>
<evidence type="ECO:0000256" key="7">
    <source>
        <dbReference type="ARBA" id="ARBA00022989"/>
    </source>
</evidence>
<dbReference type="InterPro" id="IPR005672">
    <property type="entry name" value="Phosphate_PstA"/>
</dbReference>
<evidence type="ECO:0000256" key="5">
    <source>
        <dbReference type="ARBA" id="ARBA00022592"/>
    </source>
</evidence>
<reference evidence="11" key="1">
    <citation type="submission" date="2020-02" db="EMBL/GenBank/DDBJ databases">
        <authorList>
            <person name="Meier V. D."/>
        </authorList>
    </citation>
    <scope>NUCLEOTIDE SEQUENCE</scope>
    <source>
        <strain evidence="11">AVDCRST_MAG77</strain>
    </source>
</reference>
<evidence type="ECO:0000256" key="1">
    <source>
        <dbReference type="ARBA" id="ARBA00004651"/>
    </source>
</evidence>
<feature type="transmembrane region" description="Helical" evidence="9">
    <location>
        <begin position="165"/>
        <end position="186"/>
    </location>
</feature>
<keyword evidence="4 9" id="KW-1003">Cell membrane</keyword>
<dbReference type="InterPro" id="IPR035906">
    <property type="entry name" value="MetI-like_sf"/>
</dbReference>
<accession>A0A6J4J565</accession>
<feature type="transmembrane region" description="Helical" evidence="9">
    <location>
        <begin position="137"/>
        <end position="159"/>
    </location>
</feature>
<evidence type="ECO:0000256" key="2">
    <source>
        <dbReference type="ARBA" id="ARBA00007069"/>
    </source>
</evidence>
<dbReference type="PANTHER" id="PTHR42922:SF1">
    <property type="entry name" value="PHOSPHATE TRANSPORT SYSTEM PERMEASE PROTEIN PSTA"/>
    <property type="match status" value="1"/>
</dbReference>
<name>A0A6J4J565_9CHLR</name>
<proteinExistence type="inferred from homology"/>
<dbReference type="GO" id="GO:0035435">
    <property type="term" value="P:phosphate ion transmembrane transport"/>
    <property type="evidence" value="ECO:0007669"/>
    <property type="project" value="InterPro"/>
</dbReference>
<evidence type="ECO:0000256" key="9">
    <source>
        <dbReference type="RuleBase" id="RU363043"/>
    </source>
</evidence>
<dbReference type="NCBIfam" id="TIGR00974">
    <property type="entry name" value="3a0107s02c"/>
    <property type="match status" value="1"/>
</dbReference>
<keyword evidence="5" id="KW-0592">Phosphate transport</keyword>
<dbReference type="InterPro" id="IPR000515">
    <property type="entry name" value="MetI-like"/>
</dbReference>
<dbReference type="GO" id="GO:0005886">
    <property type="term" value="C:plasma membrane"/>
    <property type="evidence" value="ECO:0007669"/>
    <property type="project" value="UniProtKB-SubCell"/>
</dbReference>
<sequence>MSSPAFISPAPTAPVPAAPFDAPPAPNIDILAPDSRYVMRRAASHGMTLLIGAAALGAVAILWIILGYVIVRGVPALNTAFFTERPLPYGEPGGGIGPAILGSLALMGVASLVGVPLGVGAGIYLSEFGRGRLSTAVRFCSDIVAGLPSIVVGVFIWALLVKQVIGNFSGLAGAAALAIIMVPIILRTVEEVLRLVPHSLREAALALGVPQWRVVVGVVLPSARAGIITGVVLSLARAGGETAPLLLTTLGNQFFSWNLMQPMAAIPVQIYNYAVAPYDDWHTKAWGASLVLIVIIGLLSVLTRAATGGSRRSAQ</sequence>
<comment type="subcellular location">
    <subcellularLocation>
        <location evidence="1 9">Cell membrane</location>
        <topology evidence="1 9">Multi-pass membrane protein</topology>
    </subcellularLocation>
</comment>
<dbReference type="SUPFAM" id="SSF161098">
    <property type="entry name" value="MetI-like"/>
    <property type="match status" value="1"/>
</dbReference>
<organism evidence="11">
    <name type="scientific">uncultured Chloroflexota bacterium</name>
    <dbReference type="NCBI Taxonomy" id="166587"/>
    <lineage>
        <taxon>Bacteria</taxon>
        <taxon>Bacillati</taxon>
        <taxon>Chloroflexota</taxon>
        <taxon>environmental samples</taxon>
    </lineage>
</organism>
<dbReference type="PANTHER" id="PTHR42922">
    <property type="entry name" value="PHOSPHATE TRANSPORT SYSTEM PERMEASE PROTEIN PSTA"/>
    <property type="match status" value="1"/>
</dbReference>
<gene>
    <name evidence="11" type="ORF">AVDCRST_MAG77-3781</name>
</gene>
<keyword evidence="7 9" id="KW-1133">Transmembrane helix</keyword>
<keyword evidence="8 9" id="KW-0472">Membrane</keyword>
<evidence type="ECO:0000256" key="6">
    <source>
        <dbReference type="ARBA" id="ARBA00022692"/>
    </source>
</evidence>
<keyword evidence="3" id="KW-0813">Transport</keyword>
<feature type="transmembrane region" description="Helical" evidence="9">
    <location>
        <begin position="214"/>
        <end position="236"/>
    </location>
</feature>
<evidence type="ECO:0000313" key="11">
    <source>
        <dbReference type="EMBL" id="CAA9268253.1"/>
    </source>
</evidence>
<evidence type="ECO:0000259" key="10">
    <source>
        <dbReference type="PROSITE" id="PS50928"/>
    </source>
</evidence>
<dbReference type="CDD" id="cd06261">
    <property type="entry name" value="TM_PBP2"/>
    <property type="match status" value="1"/>
</dbReference>
<dbReference type="GO" id="GO:0005315">
    <property type="term" value="F:phosphate transmembrane transporter activity"/>
    <property type="evidence" value="ECO:0007669"/>
    <property type="project" value="InterPro"/>
</dbReference>
<evidence type="ECO:0000256" key="8">
    <source>
        <dbReference type="ARBA" id="ARBA00023136"/>
    </source>
</evidence>
<dbReference type="Gene3D" id="1.10.3720.10">
    <property type="entry name" value="MetI-like"/>
    <property type="match status" value="1"/>
</dbReference>
<dbReference type="Pfam" id="PF00528">
    <property type="entry name" value="BPD_transp_1"/>
    <property type="match status" value="1"/>
</dbReference>
<feature type="transmembrane region" description="Helical" evidence="9">
    <location>
        <begin position="99"/>
        <end position="125"/>
    </location>
</feature>
<dbReference type="InterPro" id="IPR051408">
    <property type="entry name" value="Phosphate_transprt_permease"/>
</dbReference>
<keyword evidence="6 9" id="KW-0812">Transmembrane</keyword>
<protein>
    <recommendedName>
        <fullName evidence="9">Phosphate transport system permease protein PstA</fullName>
    </recommendedName>
</protein>
<feature type="domain" description="ABC transmembrane type-1" evidence="10">
    <location>
        <begin position="100"/>
        <end position="303"/>
    </location>
</feature>
<evidence type="ECO:0000256" key="4">
    <source>
        <dbReference type="ARBA" id="ARBA00022475"/>
    </source>
</evidence>